<evidence type="ECO:0000313" key="1">
    <source>
        <dbReference type="EMBL" id="GBN66266.1"/>
    </source>
</evidence>
<gene>
    <name evidence="1" type="ORF">AVEN_232773_1</name>
</gene>
<proteinExistence type="predicted"/>
<organism evidence="1 2">
    <name type="scientific">Araneus ventricosus</name>
    <name type="common">Orbweaver spider</name>
    <name type="synonym">Epeira ventricosa</name>
    <dbReference type="NCBI Taxonomy" id="182803"/>
    <lineage>
        <taxon>Eukaryota</taxon>
        <taxon>Metazoa</taxon>
        <taxon>Ecdysozoa</taxon>
        <taxon>Arthropoda</taxon>
        <taxon>Chelicerata</taxon>
        <taxon>Arachnida</taxon>
        <taxon>Araneae</taxon>
        <taxon>Araneomorphae</taxon>
        <taxon>Entelegynae</taxon>
        <taxon>Araneoidea</taxon>
        <taxon>Araneidae</taxon>
        <taxon>Araneus</taxon>
    </lineage>
</organism>
<accession>A0A4Y2QSN5</accession>
<dbReference type="AlphaFoldDB" id="A0A4Y2QSN5"/>
<sequence length="107" mass="12832">MKLNLVFLPLVCNLYEAAFHKLRQLGYNYFGTDCICFLFQVSSQLFTRNEALRRNRHWSIHVDRPVIEKELLVQKKIIDSEPYPTEIYRRRHRLGQPSSCQLWYASI</sequence>
<name>A0A4Y2QSN5_ARAVE</name>
<dbReference type="Proteomes" id="UP000499080">
    <property type="component" value="Unassembled WGS sequence"/>
</dbReference>
<keyword evidence="2" id="KW-1185">Reference proteome</keyword>
<protein>
    <submittedName>
        <fullName evidence="1">Uncharacterized protein</fullName>
    </submittedName>
</protein>
<comment type="caution">
    <text evidence="1">The sequence shown here is derived from an EMBL/GenBank/DDBJ whole genome shotgun (WGS) entry which is preliminary data.</text>
</comment>
<reference evidence="1 2" key="1">
    <citation type="journal article" date="2019" name="Sci. Rep.">
        <title>Orb-weaving spider Araneus ventricosus genome elucidates the spidroin gene catalogue.</title>
        <authorList>
            <person name="Kono N."/>
            <person name="Nakamura H."/>
            <person name="Ohtoshi R."/>
            <person name="Moran D.A.P."/>
            <person name="Shinohara A."/>
            <person name="Yoshida Y."/>
            <person name="Fujiwara M."/>
            <person name="Mori M."/>
            <person name="Tomita M."/>
            <person name="Arakawa K."/>
        </authorList>
    </citation>
    <scope>NUCLEOTIDE SEQUENCE [LARGE SCALE GENOMIC DNA]</scope>
</reference>
<dbReference type="EMBL" id="BGPR01014689">
    <property type="protein sequence ID" value="GBN66266.1"/>
    <property type="molecule type" value="Genomic_DNA"/>
</dbReference>
<evidence type="ECO:0000313" key="2">
    <source>
        <dbReference type="Proteomes" id="UP000499080"/>
    </source>
</evidence>